<dbReference type="Pfam" id="PF20510">
    <property type="entry name" value="HgmA_N"/>
    <property type="match status" value="1"/>
</dbReference>
<protein>
    <submittedName>
        <fullName evidence="9">Homogentisate 1,2-dioxygenase</fullName>
    </submittedName>
</protein>
<name>A0A1N5U4W4_9ARCH</name>
<evidence type="ECO:0000256" key="4">
    <source>
        <dbReference type="ARBA" id="ARBA00023004"/>
    </source>
</evidence>
<dbReference type="GO" id="GO:0005737">
    <property type="term" value="C:cytoplasm"/>
    <property type="evidence" value="ECO:0007669"/>
    <property type="project" value="TreeGrafter"/>
</dbReference>
<evidence type="ECO:0000256" key="2">
    <source>
        <dbReference type="ARBA" id="ARBA00022964"/>
    </source>
</evidence>
<dbReference type="GO" id="GO:0004411">
    <property type="term" value="F:homogentisate 1,2-dioxygenase activity"/>
    <property type="evidence" value="ECO:0007669"/>
    <property type="project" value="InterPro"/>
</dbReference>
<accession>A0A1N5U4W4</accession>
<dbReference type="Proteomes" id="UP000195607">
    <property type="component" value="Chromosome I"/>
</dbReference>
<dbReference type="PANTHER" id="PTHR11056">
    <property type="entry name" value="HOMOGENTISATE 1,2-DIOXYGENASE"/>
    <property type="match status" value="1"/>
</dbReference>
<evidence type="ECO:0000256" key="5">
    <source>
        <dbReference type="PIRSR" id="PIRSR605708-1"/>
    </source>
</evidence>
<proteinExistence type="predicted"/>
<dbReference type="InterPro" id="IPR046451">
    <property type="entry name" value="HgmA_C"/>
</dbReference>
<evidence type="ECO:0000256" key="3">
    <source>
        <dbReference type="ARBA" id="ARBA00023002"/>
    </source>
</evidence>
<feature type="binding site" evidence="6">
    <location>
        <position position="331"/>
    </location>
    <ligand>
        <name>Fe cation</name>
        <dbReference type="ChEBI" id="CHEBI:24875"/>
    </ligand>
</feature>
<dbReference type="GO" id="GO:0046872">
    <property type="term" value="F:metal ion binding"/>
    <property type="evidence" value="ECO:0007669"/>
    <property type="project" value="UniProtKB-KW"/>
</dbReference>
<feature type="binding site" evidence="6">
    <location>
        <position position="301"/>
    </location>
    <ligand>
        <name>Fe cation</name>
        <dbReference type="ChEBI" id="CHEBI:24875"/>
    </ligand>
</feature>
<keyword evidence="2 9" id="KW-0223">Dioxygenase</keyword>
<keyword evidence="1 6" id="KW-0479">Metal-binding</keyword>
<evidence type="ECO:0000256" key="1">
    <source>
        <dbReference type="ARBA" id="ARBA00022723"/>
    </source>
</evidence>
<dbReference type="GeneID" id="41588075"/>
<gene>
    <name evidence="9" type="ORF">CSP5_0801</name>
</gene>
<comment type="cofactor">
    <cofactor evidence="6">
        <name>Fe cation</name>
        <dbReference type="ChEBI" id="CHEBI:24875"/>
    </cofactor>
</comment>
<dbReference type="RefSeq" id="WP_021788603.1">
    <property type="nucleotide sequence ID" value="NZ_LT671858.1"/>
</dbReference>
<evidence type="ECO:0000313" key="9">
    <source>
        <dbReference type="EMBL" id="SIM55600.1"/>
    </source>
</evidence>
<evidence type="ECO:0000259" key="7">
    <source>
        <dbReference type="Pfam" id="PF04209"/>
    </source>
</evidence>
<dbReference type="InterPro" id="IPR011051">
    <property type="entry name" value="RmlC_Cupin_sf"/>
</dbReference>
<dbReference type="InterPro" id="IPR046452">
    <property type="entry name" value="HgmA_N"/>
</dbReference>
<feature type="domain" description="Homogentisate 1,2-dioxygenase N-terminal" evidence="8">
    <location>
        <begin position="110"/>
        <end position="244"/>
    </location>
</feature>
<dbReference type="SUPFAM" id="SSF51182">
    <property type="entry name" value="RmlC-like cupins"/>
    <property type="match status" value="1"/>
</dbReference>
<evidence type="ECO:0000256" key="6">
    <source>
        <dbReference type="PIRSR" id="PIRSR605708-2"/>
    </source>
</evidence>
<keyword evidence="3" id="KW-0560">Oxidoreductase</keyword>
<dbReference type="EMBL" id="LT671858">
    <property type="protein sequence ID" value="SIM55600.1"/>
    <property type="molecule type" value="Genomic_DNA"/>
</dbReference>
<dbReference type="GO" id="GO:0006570">
    <property type="term" value="P:tyrosine metabolic process"/>
    <property type="evidence" value="ECO:0007669"/>
    <property type="project" value="InterPro"/>
</dbReference>
<feature type="domain" description="Homogentisate 1,2-dioxygenase C-terminal" evidence="7">
    <location>
        <begin position="282"/>
        <end position="378"/>
    </location>
</feature>
<keyword evidence="4 6" id="KW-0408">Iron</keyword>
<dbReference type="PANTHER" id="PTHR11056:SF0">
    <property type="entry name" value="HOMOGENTISATE 1,2-DIOXYGENASE"/>
    <property type="match status" value="1"/>
</dbReference>
<evidence type="ECO:0000259" key="8">
    <source>
        <dbReference type="Pfam" id="PF20510"/>
    </source>
</evidence>
<dbReference type="AlphaFoldDB" id="A0A1N5U4W4"/>
<sequence length="380" mass="44184">MVFYVKQGVMPESRHTYEDRNKLRREELFGEESFDGPYSLLYHINEPTRVKKFISKEIQKETLDDSPYSHRHLKTSDIPRNGTIIDGKVTILMNDRIKVQILKPEKNTMDFYRNGIYDMLLFVHNGKGKLISVLGDIEFGPRDYIYIPKGLTFRIECSKESYFLLFQSKDDITLPRRYLNLYGQIKEGSPYYTRNIRVPILQKPKDETGNYQVFVELDNNMVIEERDYNPLDVEGWDGYLYPYAINTDIMAPIVGKIHMPPPVHETFSSRSMMVGTFLPRKFDFNSKSIPISYYHNNIDVDEFLFYSSGNFMSRKGIEPGSVTLHVRGIIHGPQPGAVENAIGKEGTDEVAVMIETYDHLFLTKKGKEIEDPDYSKSWFQ</sequence>
<dbReference type="InterPro" id="IPR005708">
    <property type="entry name" value="Homogentis_dOase"/>
</dbReference>
<organism evidence="9 10">
    <name type="scientific">Cuniculiplasma divulgatum</name>
    <dbReference type="NCBI Taxonomy" id="1673428"/>
    <lineage>
        <taxon>Archaea</taxon>
        <taxon>Methanobacteriati</taxon>
        <taxon>Thermoplasmatota</taxon>
        <taxon>Thermoplasmata</taxon>
        <taxon>Thermoplasmatales</taxon>
        <taxon>Cuniculiplasmataceae</taxon>
        <taxon>Cuniculiplasma</taxon>
    </lineage>
</organism>
<feature type="binding site" evidence="6">
    <location>
        <position position="295"/>
    </location>
    <ligand>
        <name>Fe cation</name>
        <dbReference type="ChEBI" id="CHEBI:24875"/>
    </ligand>
</feature>
<feature type="active site" description="Proton acceptor" evidence="5">
    <location>
        <position position="258"/>
    </location>
</feature>
<reference evidence="9 10" key="1">
    <citation type="submission" date="2016-04" db="EMBL/GenBank/DDBJ databases">
        <authorList>
            <person name="Evans L.H."/>
            <person name="Alamgir A."/>
            <person name="Owens N."/>
            <person name="Weber N.D."/>
            <person name="Virtaneva K."/>
            <person name="Barbian K."/>
            <person name="Babar A."/>
            <person name="Rosenke K."/>
        </authorList>
    </citation>
    <scope>NUCLEOTIDE SEQUENCE [LARGE SCALE GENOMIC DNA]</scope>
    <source>
        <strain evidence="10">S5(T) (JCM 30642 \VKM B-2941)</strain>
    </source>
</reference>
<dbReference type="Pfam" id="PF04209">
    <property type="entry name" value="HgmA_C"/>
    <property type="match status" value="1"/>
</dbReference>
<evidence type="ECO:0000313" key="10">
    <source>
        <dbReference type="Proteomes" id="UP000195607"/>
    </source>
</evidence>
<dbReference type="GO" id="GO:0006559">
    <property type="term" value="P:L-phenylalanine catabolic process"/>
    <property type="evidence" value="ECO:0007669"/>
    <property type="project" value="InterPro"/>
</dbReference>